<keyword evidence="1" id="KW-0175">Coiled coil</keyword>
<dbReference type="AlphaFoldDB" id="A0A162MDW4"/>
<gene>
    <name evidence="3" type="ORF">SPI_08651</name>
</gene>
<protein>
    <recommendedName>
        <fullName evidence="5">Metalloprotease m41</fullName>
    </recommendedName>
</protein>
<dbReference type="Proteomes" id="UP000076874">
    <property type="component" value="Unassembled WGS sequence"/>
</dbReference>
<evidence type="ECO:0000256" key="2">
    <source>
        <dbReference type="SAM" id="MobiDB-lite"/>
    </source>
</evidence>
<dbReference type="EMBL" id="AZHD01000022">
    <property type="protein sequence ID" value="OAA54780.1"/>
    <property type="molecule type" value="Genomic_DNA"/>
</dbReference>
<dbReference type="OrthoDB" id="2156052at2759"/>
<reference evidence="3 4" key="1">
    <citation type="journal article" date="2016" name="Genome Biol. Evol.">
        <title>Divergent and convergent evolution of fungal pathogenicity.</title>
        <authorList>
            <person name="Shang Y."/>
            <person name="Xiao G."/>
            <person name="Zheng P."/>
            <person name="Cen K."/>
            <person name="Zhan S."/>
            <person name="Wang C."/>
        </authorList>
    </citation>
    <scope>NUCLEOTIDE SEQUENCE [LARGE SCALE GENOMIC DNA]</scope>
    <source>
        <strain evidence="3 4">RCEF 264</strain>
    </source>
</reference>
<feature type="compositionally biased region" description="Basic and acidic residues" evidence="2">
    <location>
        <begin position="503"/>
        <end position="515"/>
    </location>
</feature>
<proteinExistence type="predicted"/>
<feature type="region of interest" description="Disordered" evidence="2">
    <location>
        <begin position="332"/>
        <end position="362"/>
    </location>
</feature>
<organism evidence="3 4">
    <name type="scientific">Niveomyces insectorum RCEF 264</name>
    <dbReference type="NCBI Taxonomy" id="1081102"/>
    <lineage>
        <taxon>Eukaryota</taxon>
        <taxon>Fungi</taxon>
        <taxon>Dikarya</taxon>
        <taxon>Ascomycota</taxon>
        <taxon>Pezizomycotina</taxon>
        <taxon>Sordariomycetes</taxon>
        <taxon>Hypocreomycetidae</taxon>
        <taxon>Hypocreales</taxon>
        <taxon>Cordycipitaceae</taxon>
        <taxon>Niveomyces</taxon>
    </lineage>
</organism>
<feature type="region of interest" description="Disordered" evidence="2">
    <location>
        <begin position="234"/>
        <end position="263"/>
    </location>
</feature>
<comment type="caution">
    <text evidence="3">The sequence shown here is derived from an EMBL/GenBank/DDBJ whole genome shotgun (WGS) entry which is preliminary data.</text>
</comment>
<evidence type="ECO:0000313" key="4">
    <source>
        <dbReference type="Proteomes" id="UP000076874"/>
    </source>
</evidence>
<evidence type="ECO:0000256" key="1">
    <source>
        <dbReference type="SAM" id="Coils"/>
    </source>
</evidence>
<sequence>MADTPDYQALYEEAERLRQEERRLRQQAELREQAEQRLRKQAEIEAERARQTIRETSTFNSLLQDELAKVQAFQALQSLQAYLAQVSRLHVHLARLMPTPQQPPLRTNSSNQTTSGRTNIAHKYYPLRLRPWEDFLTAQKRTFSSVYSTLKDRQALPSRQSVQQDEVSLLEQLPLSALRLPGSMSAARTNQVINASLLIPASRVINEYLAITGTGTDTKQKVFFDTTTYGVMPETGSGSSVDIDTEDSTRRSSGSPTERRRKVMPDCLVLTMQMGIPGQVAEETAARRAAIGEHKPAHAVRSTSVMEIVGSLPENYMLRLAREALARRRKTAARTGNELAHGQAGDDNRATRPIEGSSPSTRRVDKQTYFAYALTQAYHYMIISGVEFGYVCTGETITFLCVREDDPGTLLYHTLFFPLAPLEDARSPPGPVTTTTDTAVLDEDTLSKMAIAELCSFCLLALESEVRPAEWTTNALFHLAEFPELPTSLATERAPSPSSSGARRRDSDDDGDNTRSRLLQPFSDGSTPGRGPSPLRQEVSAGQDVLWRSSEGHQRPSSSRVVKPTLPYCTQACLLGLVQEGKLDARCPNYQLHRQRADQPGHRHPIRQADLTRLVRGQLFYAPEVNCKCYVGHRGSIGYSFKISLTGFGYTFVGKAVEKKNRRRLVHETEIYGHLLPLQGIAVPVHLGLVDLIAPYPERATFALLESMMLLSYAGNRIPSVNRDGELANDVDGAQMPVDLGHETHRTLQELRELGLWDVDDNPDNILWCDDVQRVMRIDFDRAVLVSSRGSSQISDAPSTPGTGDTSVAVDTVHRDGEDGVDFVLSAGAPKRPMHEAHLASSHAQ</sequence>
<feature type="coiled-coil region" evidence="1">
    <location>
        <begin position="7"/>
        <end position="52"/>
    </location>
</feature>
<name>A0A162MDW4_9HYPO</name>
<evidence type="ECO:0000313" key="3">
    <source>
        <dbReference type="EMBL" id="OAA54780.1"/>
    </source>
</evidence>
<feature type="region of interest" description="Disordered" evidence="2">
    <location>
        <begin position="488"/>
        <end position="540"/>
    </location>
</feature>
<accession>A0A162MDW4</accession>
<evidence type="ECO:0008006" key="5">
    <source>
        <dbReference type="Google" id="ProtNLM"/>
    </source>
</evidence>
<keyword evidence="4" id="KW-1185">Reference proteome</keyword>
<dbReference type="STRING" id="1081102.A0A162MDW4"/>